<sequence>MDPFEKLPAELIHDIITLTADFVGVENLIAASPISAVPEVQQLCRSIALMQSSSTKATDFDEYRRICETVSSVLAEDLKEAEIYHLLQHAARIQWLASRCLHTMQHNFVAAVEPPCAEAAGKPLVWLEEYRVYWALWHLQRYSDLRNAAINRWGWSS</sequence>
<evidence type="ECO:0000313" key="2">
    <source>
        <dbReference type="Proteomes" id="UP001610563"/>
    </source>
</evidence>
<comment type="caution">
    <text evidence="1">The sequence shown here is derived from an EMBL/GenBank/DDBJ whole genome shotgun (WGS) entry which is preliminary data.</text>
</comment>
<name>A0ABR4FJ94_9EURO</name>
<gene>
    <name evidence="1" type="ORF">BJX66DRAFT_345047</name>
</gene>
<evidence type="ECO:0000313" key="1">
    <source>
        <dbReference type="EMBL" id="KAL2783315.1"/>
    </source>
</evidence>
<proteinExistence type="predicted"/>
<dbReference type="Proteomes" id="UP001610563">
    <property type="component" value="Unassembled WGS sequence"/>
</dbReference>
<protein>
    <submittedName>
        <fullName evidence="1">Uncharacterized protein</fullName>
    </submittedName>
</protein>
<accession>A0ABR4FJ94</accession>
<organism evidence="1 2">
    <name type="scientific">Aspergillus keveii</name>
    <dbReference type="NCBI Taxonomy" id="714993"/>
    <lineage>
        <taxon>Eukaryota</taxon>
        <taxon>Fungi</taxon>
        <taxon>Dikarya</taxon>
        <taxon>Ascomycota</taxon>
        <taxon>Pezizomycotina</taxon>
        <taxon>Eurotiomycetes</taxon>
        <taxon>Eurotiomycetidae</taxon>
        <taxon>Eurotiales</taxon>
        <taxon>Aspergillaceae</taxon>
        <taxon>Aspergillus</taxon>
        <taxon>Aspergillus subgen. Nidulantes</taxon>
    </lineage>
</organism>
<dbReference type="EMBL" id="JBFTWV010000247">
    <property type="protein sequence ID" value="KAL2783315.1"/>
    <property type="molecule type" value="Genomic_DNA"/>
</dbReference>
<keyword evidence="2" id="KW-1185">Reference proteome</keyword>
<reference evidence="1 2" key="1">
    <citation type="submission" date="2024-07" db="EMBL/GenBank/DDBJ databases">
        <title>Section-level genome sequencing and comparative genomics of Aspergillus sections Usti and Cavernicolus.</title>
        <authorList>
            <consortium name="Lawrence Berkeley National Laboratory"/>
            <person name="Nybo J.L."/>
            <person name="Vesth T.C."/>
            <person name="Theobald S."/>
            <person name="Frisvad J.C."/>
            <person name="Larsen T.O."/>
            <person name="Kjaerboelling I."/>
            <person name="Rothschild-Mancinelli K."/>
            <person name="Lyhne E.K."/>
            <person name="Kogle M.E."/>
            <person name="Barry K."/>
            <person name="Clum A."/>
            <person name="Na H."/>
            <person name="Ledsgaard L."/>
            <person name="Lin J."/>
            <person name="Lipzen A."/>
            <person name="Kuo A."/>
            <person name="Riley R."/>
            <person name="Mondo S."/>
            <person name="Labutti K."/>
            <person name="Haridas S."/>
            <person name="Pangalinan J."/>
            <person name="Salamov A.A."/>
            <person name="Simmons B.A."/>
            <person name="Magnuson J.K."/>
            <person name="Chen J."/>
            <person name="Drula E."/>
            <person name="Henrissat B."/>
            <person name="Wiebenga A."/>
            <person name="Lubbers R.J."/>
            <person name="Gomes A.C."/>
            <person name="Makela M.R."/>
            <person name="Stajich J."/>
            <person name="Grigoriev I.V."/>
            <person name="Mortensen U.H."/>
            <person name="De Vries R.P."/>
            <person name="Baker S.E."/>
            <person name="Andersen M.R."/>
        </authorList>
    </citation>
    <scope>NUCLEOTIDE SEQUENCE [LARGE SCALE GENOMIC DNA]</scope>
    <source>
        <strain evidence="1 2">CBS 209.92</strain>
    </source>
</reference>